<gene>
    <name evidence="1" type="ORF">SDC9_108463</name>
</gene>
<dbReference type="EMBL" id="VSSQ01018432">
    <property type="protein sequence ID" value="MPM61603.1"/>
    <property type="molecule type" value="Genomic_DNA"/>
</dbReference>
<organism evidence="1">
    <name type="scientific">bioreactor metagenome</name>
    <dbReference type="NCBI Taxonomy" id="1076179"/>
    <lineage>
        <taxon>unclassified sequences</taxon>
        <taxon>metagenomes</taxon>
        <taxon>ecological metagenomes</taxon>
    </lineage>
</organism>
<accession>A0A645BEJ4</accession>
<reference evidence="1" key="1">
    <citation type="submission" date="2019-08" db="EMBL/GenBank/DDBJ databases">
        <authorList>
            <person name="Kucharzyk K."/>
            <person name="Murdoch R.W."/>
            <person name="Higgins S."/>
            <person name="Loffler F."/>
        </authorList>
    </citation>
    <scope>NUCLEOTIDE SEQUENCE</scope>
</reference>
<evidence type="ECO:0000313" key="1">
    <source>
        <dbReference type="EMBL" id="MPM61603.1"/>
    </source>
</evidence>
<comment type="caution">
    <text evidence="1">The sequence shown here is derived from an EMBL/GenBank/DDBJ whole genome shotgun (WGS) entry which is preliminary data.</text>
</comment>
<protein>
    <submittedName>
        <fullName evidence="1">Uncharacterized protein</fullName>
    </submittedName>
</protein>
<sequence>MAHEVHAVLATGQRQFRLGAVFVGQLAHAVGVDVGRVAQHQVPAAIQQAHTVALHQLHALLQAVLFHVDAGHVQRVGRDVGAGHLHVGIGHGGQAGQAAVASA</sequence>
<dbReference type="AlphaFoldDB" id="A0A645BEJ4"/>
<proteinExistence type="predicted"/>
<name>A0A645BEJ4_9ZZZZ</name>